<dbReference type="Proteomes" id="UP001251528">
    <property type="component" value="Unassembled WGS sequence"/>
</dbReference>
<dbReference type="Gene3D" id="3.40.720.10">
    <property type="entry name" value="Alkaline Phosphatase, subunit A"/>
    <property type="match status" value="2"/>
</dbReference>
<dbReference type="InterPro" id="IPR017850">
    <property type="entry name" value="Alkaline_phosphatase_core_sf"/>
</dbReference>
<evidence type="ECO:0008006" key="5">
    <source>
        <dbReference type="Google" id="ProtNLM"/>
    </source>
</evidence>
<evidence type="ECO:0000256" key="2">
    <source>
        <dbReference type="SAM" id="MobiDB-lite"/>
    </source>
</evidence>
<evidence type="ECO:0000313" key="3">
    <source>
        <dbReference type="EMBL" id="KAK2612613.1"/>
    </source>
</evidence>
<gene>
    <name evidence="3" type="ORF">QQS21_001385</name>
</gene>
<protein>
    <recommendedName>
        <fullName evidence="5">Non-hemolytic phospholipase C</fullName>
    </recommendedName>
</protein>
<keyword evidence="1" id="KW-0378">Hydrolase</keyword>
<name>A0AAJ0FYC3_9HYPO</name>
<sequence>MLQFLKQAFLTPVGHPQWLTQTMARLMSTWPQAAAVLAGLFSATRGDSLKDIDHVVLFMQENRAFDHYFGTMAGVRGFNDANVQLNNGVPVWKQKVSPALTKDADYLMPWYLNYLGGNWSEATQCMTAGSNGWKENHEAFNGGTNDHWALNNTPFSLGFYKREDVPTQWSLADNWVVGDMYQESVVASTSPNRVSWISGSINVPGGNLDPSLGGNPYIDNNNIPGCDKQGINCYPLKWKTAPEYWEAAGTTWQVYQDGTGYDDNFDDNPLAWFQQFQKAKKGSNLFVKGMEGKKLQEFYDRAAKGTLPEVSIIIGYKELSEHPPFSPHDGAWLEKKIAETVIKSPKYNRTALIISFDETGGWFDHVSPYHAPKNTPGEWYNDKNGIGYTFTGPGFRVPFYIISPWTRKGGVYVEHADHTSQIQFIEKWQAAKSRNVQSKEMVPWRRENMGDLLGAFDFEHPDYSIPNLPAAQEPHRNSKGQFDGSSYCSSRYPKPRPPVPYTGNGATKDMASLVEHGFKPIRGKLTEGRHLVFEMNGYALTSDAKVGASKASNAHDSKAQRWTVHIEDMGGKFFKISSDNNSKYVCAALGMCGSKDDAVIFEIDFKPSRGYSLKLKDKTQYLTAGKDGKVSLSGSSAYWGVYSVNY</sequence>
<reference evidence="3" key="1">
    <citation type="submission" date="2023-06" db="EMBL/GenBank/DDBJ databases">
        <title>Conoideocrella luteorostrata (Hypocreales: Clavicipitaceae), a potential biocontrol fungus for elongate hemlock scale in United States Christmas tree production areas.</title>
        <authorList>
            <person name="Barrett H."/>
            <person name="Lovett B."/>
            <person name="Macias A.M."/>
            <person name="Stajich J.E."/>
            <person name="Kasson M.T."/>
        </authorList>
    </citation>
    <scope>NUCLEOTIDE SEQUENCE</scope>
    <source>
        <strain evidence="3">ARSEF 14590</strain>
    </source>
</reference>
<dbReference type="PANTHER" id="PTHR31956">
    <property type="entry name" value="NON-SPECIFIC PHOSPHOLIPASE C4-RELATED"/>
    <property type="match status" value="1"/>
</dbReference>
<feature type="region of interest" description="Disordered" evidence="2">
    <location>
        <begin position="467"/>
        <end position="498"/>
    </location>
</feature>
<dbReference type="CDD" id="cd16014">
    <property type="entry name" value="PLC"/>
    <property type="match status" value="1"/>
</dbReference>
<dbReference type="PANTHER" id="PTHR31956:SF1">
    <property type="entry name" value="NON-SPECIFIC PHOSPHOLIPASE C1"/>
    <property type="match status" value="1"/>
</dbReference>
<proteinExistence type="predicted"/>
<accession>A0AAJ0FYC3</accession>
<dbReference type="AlphaFoldDB" id="A0AAJ0FYC3"/>
<dbReference type="InterPro" id="IPR007312">
    <property type="entry name" value="Phosphoesterase"/>
</dbReference>
<evidence type="ECO:0000256" key="1">
    <source>
        <dbReference type="ARBA" id="ARBA00022801"/>
    </source>
</evidence>
<comment type="caution">
    <text evidence="3">The sequence shown here is derived from an EMBL/GenBank/DDBJ whole genome shotgun (WGS) entry which is preliminary data.</text>
</comment>
<dbReference type="Pfam" id="PF04185">
    <property type="entry name" value="Phosphoesterase"/>
    <property type="match status" value="1"/>
</dbReference>
<dbReference type="GO" id="GO:0042578">
    <property type="term" value="F:phosphoric ester hydrolase activity"/>
    <property type="evidence" value="ECO:0007669"/>
    <property type="project" value="UniProtKB-ARBA"/>
</dbReference>
<feature type="compositionally biased region" description="Polar residues" evidence="2">
    <location>
        <begin position="479"/>
        <end position="489"/>
    </location>
</feature>
<keyword evidence="4" id="KW-1185">Reference proteome</keyword>
<evidence type="ECO:0000313" key="4">
    <source>
        <dbReference type="Proteomes" id="UP001251528"/>
    </source>
</evidence>
<organism evidence="3 4">
    <name type="scientific">Conoideocrella luteorostrata</name>
    <dbReference type="NCBI Taxonomy" id="1105319"/>
    <lineage>
        <taxon>Eukaryota</taxon>
        <taxon>Fungi</taxon>
        <taxon>Dikarya</taxon>
        <taxon>Ascomycota</taxon>
        <taxon>Pezizomycotina</taxon>
        <taxon>Sordariomycetes</taxon>
        <taxon>Hypocreomycetidae</taxon>
        <taxon>Hypocreales</taxon>
        <taxon>Clavicipitaceae</taxon>
        <taxon>Conoideocrella</taxon>
    </lineage>
</organism>
<dbReference type="EMBL" id="JASWJB010000014">
    <property type="protein sequence ID" value="KAK2612613.1"/>
    <property type="molecule type" value="Genomic_DNA"/>
</dbReference>